<evidence type="ECO:0000256" key="6">
    <source>
        <dbReference type="ARBA" id="ARBA00023242"/>
    </source>
</evidence>
<evidence type="ECO:0000256" key="9">
    <source>
        <dbReference type="SAM" id="MobiDB-lite"/>
    </source>
</evidence>
<evidence type="ECO:0000256" key="4">
    <source>
        <dbReference type="ARBA" id="ARBA00022771"/>
    </source>
</evidence>
<evidence type="ECO:0000313" key="13">
    <source>
        <dbReference type="Proteomes" id="UP000095023"/>
    </source>
</evidence>
<keyword evidence="13" id="KW-1185">Reference proteome</keyword>
<dbReference type="GO" id="GO:0006289">
    <property type="term" value="P:nucleotide-excision repair"/>
    <property type="evidence" value="ECO:0007669"/>
    <property type="project" value="EnsemblFungi"/>
</dbReference>
<dbReference type="InterPro" id="IPR004575">
    <property type="entry name" value="MAT1/Tfb3"/>
</dbReference>
<dbReference type="PANTHER" id="PTHR12683">
    <property type="entry name" value="CDK-ACTIVATING KINASE ASSEMBLY FACTOR MAT1"/>
    <property type="match status" value="1"/>
</dbReference>
<dbReference type="InterPro" id="IPR001841">
    <property type="entry name" value="Znf_RING"/>
</dbReference>
<evidence type="ECO:0000256" key="7">
    <source>
        <dbReference type="ARBA" id="ARBA00029873"/>
    </source>
</evidence>
<dbReference type="Gene3D" id="3.30.40.10">
    <property type="entry name" value="Zinc/RING finger domain, C3HC4 (zinc finger)"/>
    <property type="match status" value="1"/>
</dbReference>
<evidence type="ECO:0000256" key="8">
    <source>
        <dbReference type="ARBA" id="ARBA00033277"/>
    </source>
</evidence>
<evidence type="ECO:0000259" key="11">
    <source>
        <dbReference type="Pfam" id="PF17121"/>
    </source>
</evidence>
<evidence type="ECO:0000256" key="3">
    <source>
        <dbReference type="ARBA" id="ARBA00022723"/>
    </source>
</evidence>
<dbReference type="GO" id="GO:0061575">
    <property type="term" value="F:cyclin-dependent protein serine/threonine kinase activator activity"/>
    <property type="evidence" value="ECO:0007669"/>
    <property type="project" value="EnsemblFungi"/>
</dbReference>
<dbReference type="InterPro" id="IPR017907">
    <property type="entry name" value="Znf_RING_CS"/>
</dbReference>
<dbReference type="GO" id="GO:0008270">
    <property type="term" value="F:zinc ion binding"/>
    <property type="evidence" value="ECO:0007669"/>
    <property type="project" value="UniProtKB-KW"/>
</dbReference>
<sequence>MAGKDDEDTCYVCKSSRYLNPEMRFLINTECYHKMCSNCVDRIFSYGPGPCPYPGCDKILRKNKFKEQLFDDIGVEKEVDCRARVMKVYNKTEQDFDSLEEYNAYLEEIEDLVFSLVNGVNVSEVEAKLEAQRAVKTEPRQPKKDIGGVPATPFTPFNGDRGANTLIALSDSLHDPLNEKLIDQKEFSASGYVPQVYYRRALFEAFMGICCFIDAEKTRPIETT</sequence>
<accession>A0A1E4TD02</accession>
<dbReference type="Proteomes" id="UP000095023">
    <property type="component" value="Unassembled WGS sequence"/>
</dbReference>
<feature type="domain" description="MAT1 centre" evidence="10">
    <location>
        <begin position="60"/>
        <end position="132"/>
    </location>
</feature>
<dbReference type="GO" id="GO:0001174">
    <property type="term" value="P:transcriptional start site selection at RNA polymerase II promoter"/>
    <property type="evidence" value="ECO:0007669"/>
    <property type="project" value="EnsemblFungi"/>
</dbReference>
<dbReference type="PROSITE" id="PS00518">
    <property type="entry name" value="ZF_RING_1"/>
    <property type="match status" value="1"/>
</dbReference>
<feature type="region of interest" description="Disordered" evidence="9">
    <location>
        <begin position="133"/>
        <end position="157"/>
    </location>
</feature>
<dbReference type="AlphaFoldDB" id="A0A1E4TD02"/>
<evidence type="ECO:0000259" key="10">
    <source>
        <dbReference type="Pfam" id="PF06391"/>
    </source>
</evidence>
<protein>
    <recommendedName>
        <fullName evidence="2">RNA polymerase II transcription factor B subunit 3</fullName>
    </recommendedName>
    <alternativeName>
        <fullName evidence="8">RNA polymerase II transcription factor B 38 kDa subunit</fullName>
    </alternativeName>
    <alternativeName>
        <fullName evidence="7">RNA polymerase II transcription factor B p38 subunit</fullName>
    </alternativeName>
</protein>
<reference evidence="13" key="1">
    <citation type="submission" date="2016-02" db="EMBL/GenBank/DDBJ databases">
        <title>Comparative genomics of biotechnologically important yeasts.</title>
        <authorList>
            <consortium name="DOE Joint Genome Institute"/>
            <person name="Riley R."/>
            <person name="Haridas S."/>
            <person name="Wolfe K.H."/>
            <person name="Lopes M.R."/>
            <person name="Hittinger C.T."/>
            <person name="Goker M."/>
            <person name="Salamov A."/>
            <person name="Wisecaver J."/>
            <person name="Long T.M."/>
            <person name="Aerts A.L."/>
            <person name="Barry K."/>
            <person name="Choi C."/>
            <person name="Clum A."/>
            <person name="Coughlan A.Y."/>
            <person name="Deshpande S."/>
            <person name="Douglass A.P."/>
            <person name="Hanson S.J."/>
            <person name="Klenk H.-P."/>
            <person name="Labutti K."/>
            <person name="Lapidus A."/>
            <person name="Lindquist E."/>
            <person name="Lipzen A."/>
            <person name="Meier-Kolthoff J.P."/>
            <person name="Ohm R.A."/>
            <person name="Otillar R.P."/>
            <person name="Pangilinan J."/>
            <person name="Peng Y."/>
            <person name="Rokas A."/>
            <person name="Rosa C.A."/>
            <person name="Scheuner C."/>
            <person name="Sibirny A.A."/>
            <person name="Slot J.C."/>
            <person name="Stielow J.B."/>
            <person name="Sun H."/>
            <person name="Kurtzman C.P."/>
            <person name="Blackwell M."/>
            <person name="Jeffries T.W."/>
            <person name="Grigoriev I.V."/>
        </authorList>
    </citation>
    <scope>NUCLEOTIDE SEQUENCE [LARGE SCALE GENOMIC DNA]</scope>
    <source>
        <strain evidence="13">NRRL Y-17796</strain>
    </source>
</reference>
<dbReference type="NCBIfam" id="TIGR00570">
    <property type="entry name" value="cdk7"/>
    <property type="match status" value="1"/>
</dbReference>
<keyword evidence="6" id="KW-0539">Nucleus</keyword>
<proteinExistence type="predicted"/>
<dbReference type="GO" id="GO:0070985">
    <property type="term" value="C:transcription factor TFIIK complex"/>
    <property type="evidence" value="ECO:0007669"/>
    <property type="project" value="EnsemblFungi"/>
</dbReference>
<dbReference type="FunFam" id="3.30.40.10:FF:000037">
    <property type="entry name" value="Cdk-activating kinase assembly factor MAT1, centre"/>
    <property type="match status" value="1"/>
</dbReference>
<organism evidence="12 13">
    <name type="scientific">Tortispora caseinolytica NRRL Y-17796</name>
    <dbReference type="NCBI Taxonomy" id="767744"/>
    <lineage>
        <taxon>Eukaryota</taxon>
        <taxon>Fungi</taxon>
        <taxon>Dikarya</taxon>
        <taxon>Ascomycota</taxon>
        <taxon>Saccharomycotina</taxon>
        <taxon>Trigonopsidomycetes</taxon>
        <taxon>Trigonopsidales</taxon>
        <taxon>Trigonopsidaceae</taxon>
        <taxon>Tortispora</taxon>
    </lineage>
</organism>
<evidence type="ECO:0000256" key="5">
    <source>
        <dbReference type="ARBA" id="ARBA00022833"/>
    </source>
</evidence>
<keyword evidence="4" id="KW-0863">Zinc-finger</keyword>
<evidence type="ECO:0000256" key="2">
    <source>
        <dbReference type="ARBA" id="ARBA00022257"/>
    </source>
</evidence>
<name>A0A1E4TD02_9ASCO</name>
<keyword evidence="5" id="KW-0862">Zinc</keyword>
<dbReference type="GO" id="GO:0006357">
    <property type="term" value="P:regulation of transcription by RNA polymerase II"/>
    <property type="evidence" value="ECO:0007669"/>
    <property type="project" value="TreeGrafter"/>
</dbReference>
<dbReference type="SUPFAM" id="SSF57850">
    <property type="entry name" value="RING/U-box"/>
    <property type="match status" value="1"/>
</dbReference>
<dbReference type="PANTHER" id="PTHR12683:SF13">
    <property type="entry name" value="CDK-ACTIVATING KINASE ASSEMBLY FACTOR MAT1"/>
    <property type="match status" value="1"/>
</dbReference>
<dbReference type="InterPro" id="IPR013083">
    <property type="entry name" value="Znf_RING/FYVE/PHD"/>
</dbReference>
<gene>
    <name evidence="12" type="ORF">CANCADRAFT_4280</name>
</gene>
<dbReference type="EMBL" id="KV453843">
    <property type="protein sequence ID" value="ODV89656.1"/>
    <property type="molecule type" value="Genomic_DNA"/>
</dbReference>
<evidence type="ECO:0000256" key="1">
    <source>
        <dbReference type="ARBA" id="ARBA00004123"/>
    </source>
</evidence>
<dbReference type="OrthoDB" id="5963at2759"/>
<comment type="subcellular location">
    <subcellularLocation>
        <location evidence="1">Nucleus</location>
    </subcellularLocation>
</comment>
<keyword evidence="3" id="KW-0479">Metal-binding</keyword>
<dbReference type="Pfam" id="PF17121">
    <property type="entry name" value="zf-C3HC4_5"/>
    <property type="match status" value="1"/>
</dbReference>
<feature type="compositionally biased region" description="Basic and acidic residues" evidence="9">
    <location>
        <begin position="133"/>
        <end position="146"/>
    </location>
</feature>
<evidence type="ECO:0000313" key="12">
    <source>
        <dbReference type="EMBL" id="ODV89656.1"/>
    </source>
</evidence>
<dbReference type="Pfam" id="PF06391">
    <property type="entry name" value="MAT1"/>
    <property type="match status" value="1"/>
</dbReference>
<dbReference type="CDD" id="cd16573">
    <property type="entry name" value="RING-HC_TFB3-like"/>
    <property type="match status" value="1"/>
</dbReference>
<feature type="domain" description="RING-type" evidence="11">
    <location>
        <begin position="7"/>
        <end position="57"/>
    </location>
</feature>
<dbReference type="InterPro" id="IPR015877">
    <property type="entry name" value="MAT1_centre"/>
</dbReference>